<dbReference type="GO" id="GO:0051301">
    <property type="term" value="P:cell division"/>
    <property type="evidence" value="ECO:0007669"/>
    <property type="project" value="UniProtKB-KW"/>
</dbReference>
<keyword evidence="9 10" id="KW-0961">Cell wall biogenesis/degradation</keyword>
<feature type="binding site" evidence="10">
    <location>
        <position position="162"/>
    </location>
    <ligand>
        <name>UDP-N-acetyl-alpha-D-glucosamine</name>
        <dbReference type="ChEBI" id="CHEBI:57705"/>
    </ligand>
</feature>
<keyword evidence="6 10" id="KW-0573">Peptidoglycan synthesis</keyword>
<gene>
    <name evidence="10" type="primary">murG</name>
    <name evidence="13" type="ORF">EI16_11495</name>
</gene>
<comment type="subcellular location">
    <subcellularLocation>
        <location evidence="10">Cell membrane</location>
        <topology evidence="10">Peripheral membrane protein</topology>
        <orientation evidence="10">Cytoplasmic side</orientation>
    </subcellularLocation>
</comment>
<feature type="binding site" evidence="10">
    <location>
        <position position="123"/>
    </location>
    <ligand>
        <name>UDP-N-acetyl-alpha-D-glucosamine</name>
        <dbReference type="ChEBI" id="CHEBI:57705"/>
    </ligand>
</feature>
<comment type="function">
    <text evidence="10">Cell wall formation. Catalyzes the transfer of a GlcNAc subunit on undecaprenyl-pyrophosphoryl-MurNAc-pentapeptide (lipid intermediate I) to form undecaprenyl-pyrophosphoryl-MurNAc-(pentapeptide)GlcNAc (lipid intermediate II).</text>
</comment>
<dbReference type="HAMAP" id="MF_00033">
    <property type="entry name" value="MurG"/>
    <property type="match status" value="1"/>
</dbReference>
<evidence type="ECO:0000256" key="2">
    <source>
        <dbReference type="ARBA" id="ARBA00022618"/>
    </source>
</evidence>
<keyword evidence="14" id="KW-1185">Reference proteome</keyword>
<dbReference type="PANTHER" id="PTHR21015">
    <property type="entry name" value="UDP-N-ACETYLGLUCOSAMINE--N-ACETYLMURAMYL-(PENTAPEPTIDE) PYROPHOSPHORYL-UNDECAPRENOL N-ACETYLGLUCOSAMINE TRANSFERASE 1"/>
    <property type="match status" value="1"/>
</dbReference>
<dbReference type="Proteomes" id="UP000027341">
    <property type="component" value="Unassembled WGS sequence"/>
</dbReference>
<dbReference type="NCBIfam" id="TIGR01133">
    <property type="entry name" value="murG"/>
    <property type="match status" value="1"/>
</dbReference>
<dbReference type="GO" id="GO:0051991">
    <property type="term" value="F:UDP-N-acetyl-D-glucosamine:N-acetylmuramoyl-L-alanyl-D-glutamyl-meso-2,6-diaminopimelyl-D-alanyl-D-alanine-diphosphoundecaprenol 4-beta-N-acetylglucosaminlytransferase activity"/>
    <property type="evidence" value="ECO:0007669"/>
    <property type="project" value="RHEA"/>
</dbReference>
<dbReference type="GO" id="GO:0071555">
    <property type="term" value="P:cell wall organization"/>
    <property type="evidence" value="ECO:0007669"/>
    <property type="project" value="UniProtKB-KW"/>
</dbReference>
<dbReference type="RefSeq" id="WP_029907975.1">
    <property type="nucleotide sequence ID" value="NZ_AP020335.1"/>
</dbReference>
<dbReference type="PANTHER" id="PTHR21015:SF22">
    <property type="entry name" value="GLYCOSYLTRANSFERASE"/>
    <property type="match status" value="1"/>
</dbReference>
<feature type="binding site" evidence="10">
    <location>
        <position position="284"/>
    </location>
    <ligand>
        <name>UDP-N-acetyl-alpha-D-glucosamine</name>
        <dbReference type="ChEBI" id="CHEBI:57705"/>
    </ligand>
</feature>
<keyword evidence="3 10" id="KW-0328">Glycosyltransferase</keyword>
<dbReference type="UniPathway" id="UPA00219"/>
<evidence type="ECO:0000313" key="13">
    <source>
        <dbReference type="EMBL" id="KDN96853.1"/>
    </source>
</evidence>
<evidence type="ECO:0000256" key="10">
    <source>
        <dbReference type="HAMAP-Rule" id="MF_00033"/>
    </source>
</evidence>
<name>A0A066ZSR8_HYDMR</name>
<accession>A0A066ZSR8</accession>
<feature type="binding site" evidence="10">
    <location>
        <position position="185"/>
    </location>
    <ligand>
        <name>UDP-N-acetyl-alpha-D-glucosamine</name>
        <dbReference type="ChEBI" id="CHEBI:57705"/>
    </ligand>
</feature>
<dbReference type="SUPFAM" id="SSF53756">
    <property type="entry name" value="UDP-Glycosyltransferase/glycogen phosphorylase"/>
    <property type="match status" value="1"/>
</dbReference>
<dbReference type="GO" id="GO:0005975">
    <property type="term" value="P:carbohydrate metabolic process"/>
    <property type="evidence" value="ECO:0007669"/>
    <property type="project" value="InterPro"/>
</dbReference>
<comment type="pathway">
    <text evidence="10">Cell wall biogenesis; peptidoglycan biosynthesis.</text>
</comment>
<evidence type="ECO:0000256" key="7">
    <source>
        <dbReference type="ARBA" id="ARBA00023136"/>
    </source>
</evidence>
<feature type="domain" description="Glycosyltransferase family 28 N-terminal" evidence="11">
    <location>
        <begin position="4"/>
        <end position="141"/>
    </location>
</feature>
<feature type="domain" description="Glycosyl transferase family 28 C-terminal" evidence="12">
    <location>
        <begin position="179"/>
        <end position="338"/>
    </location>
</feature>
<evidence type="ECO:0000256" key="5">
    <source>
        <dbReference type="ARBA" id="ARBA00022960"/>
    </source>
</evidence>
<keyword evidence="8 10" id="KW-0131">Cell cycle</keyword>
<protein>
    <recommendedName>
        <fullName evidence="10">UDP-N-acetylglucosamine--N-acetylmuramyl-(pentapeptide) pyrophosphoryl-undecaprenol N-acetylglucosamine transferase</fullName>
        <ecNumber evidence="10">2.4.1.227</ecNumber>
    </recommendedName>
    <alternativeName>
        <fullName evidence="10">Undecaprenyl-PP-MurNAc-pentapeptide-UDPGlcNAc GlcNAc transferase</fullName>
    </alternativeName>
</protein>
<keyword evidence="2 10" id="KW-0132">Cell division</keyword>
<evidence type="ECO:0000256" key="4">
    <source>
        <dbReference type="ARBA" id="ARBA00022679"/>
    </source>
</evidence>
<dbReference type="STRING" id="28885.EI16_11495"/>
<dbReference type="GO" id="GO:0005886">
    <property type="term" value="C:plasma membrane"/>
    <property type="evidence" value="ECO:0007669"/>
    <property type="project" value="UniProtKB-SubCell"/>
</dbReference>
<feature type="binding site" evidence="10">
    <location>
        <position position="239"/>
    </location>
    <ligand>
        <name>UDP-N-acetyl-alpha-D-glucosamine</name>
        <dbReference type="ChEBI" id="CHEBI:57705"/>
    </ligand>
</feature>
<comment type="similarity">
    <text evidence="10">Belongs to the glycosyltransferase 28 family. MurG subfamily.</text>
</comment>
<dbReference type="EMBL" id="JMIU01000001">
    <property type="protein sequence ID" value="KDN96853.1"/>
    <property type="molecule type" value="Genomic_DNA"/>
</dbReference>
<evidence type="ECO:0000256" key="1">
    <source>
        <dbReference type="ARBA" id="ARBA00022475"/>
    </source>
</evidence>
<proteinExistence type="inferred from homology"/>
<comment type="caution">
    <text evidence="13">The sequence shown here is derived from an EMBL/GenBank/DDBJ whole genome shotgun (WGS) entry which is preliminary data.</text>
</comment>
<dbReference type="AlphaFoldDB" id="A0A066ZSR8"/>
<dbReference type="Gene3D" id="3.40.50.2000">
    <property type="entry name" value="Glycogen Phosphorylase B"/>
    <property type="match status" value="2"/>
</dbReference>
<dbReference type="InterPro" id="IPR007235">
    <property type="entry name" value="Glyco_trans_28_C"/>
</dbReference>
<dbReference type="GO" id="GO:0009252">
    <property type="term" value="P:peptidoglycan biosynthetic process"/>
    <property type="evidence" value="ECO:0007669"/>
    <property type="project" value="UniProtKB-UniRule"/>
</dbReference>
<sequence>MKRILIMAGGTGGHVFPGLALAASFKQKGIEVAWLGTLGGMEKEWVEKAQIDFYPIRIKGLRGNGLLGWLKAPINVLKAWMQARQIIKHVRPDVVLGMGGFVCGPGGLAARSLGIDLALHEQNAIVGLTNRWLAPFAKHIITAFPQNQLQGDKVVCLGNPVREGLEAIATVSVHRPLHLLVLGGSRGALALNKTVPQALALMPESKRPVVIHQTGTKTLDEAQRAYQVAGVTAKVVPFIDDMVEAYEHADLVVCRSGALTVSELMASARPAIMIPFPFAVDDHQTANAEVLAAIGGGEVIQQTDLTPDSLVARLQFWQQDDVLKTASEKIRAKAPQQAKEQIVELLINS</sequence>
<dbReference type="InterPro" id="IPR006009">
    <property type="entry name" value="GlcNAc_MurG"/>
</dbReference>
<comment type="catalytic activity">
    <reaction evidence="10">
        <text>di-trans,octa-cis-undecaprenyl diphospho-N-acetyl-alpha-D-muramoyl-L-alanyl-D-glutamyl-meso-2,6-diaminopimeloyl-D-alanyl-D-alanine + UDP-N-acetyl-alpha-D-glucosamine = di-trans,octa-cis-undecaprenyl diphospho-[N-acetyl-alpha-D-glucosaminyl-(1-&gt;4)]-N-acetyl-alpha-D-muramoyl-L-alanyl-D-glutamyl-meso-2,6-diaminopimeloyl-D-alanyl-D-alanine + UDP + H(+)</text>
        <dbReference type="Rhea" id="RHEA:31227"/>
        <dbReference type="ChEBI" id="CHEBI:15378"/>
        <dbReference type="ChEBI" id="CHEBI:57705"/>
        <dbReference type="ChEBI" id="CHEBI:58223"/>
        <dbReference type="ChEBI" id="CHEBI:61387"/>
        <dbReference type="ChEBI" id="CHEBI:61388"/>
        <dbReference type="EC" id="2.4.1.227"/>
    </reaction>
</comment>
<evidence type="ECO:0000256" key="6">
    <source>
        <dbReference type="ARBA" id="ARBA00022984"/>
    </source>
</evidence>
<evidence type="ECO:0000256" key="8">
    <source>
        <dbReference type="ARBA" id="ARBA00023306"/>
    </source>
</evidence>
<evidence type="ECO:0000256" key="9">
    <source>
        <dbReference type="ARBA" id="ARBA00023316"/>
    </source>
</evidence>
<dbReference type="CDD" id="cd03785">
    <property type="entry name" value="GT28_MurG"/>
    <property type="match status" value="1"/>
</dbReference>
<feature type="binding site" evidence="10">
    <location>
        <begin position="258"/>
        <end position="263"/>
    </location>
    <ligand>
        <name>UDP-N-acetyl-alpha-D-glucosamine</name>
        <dbReference type="ChEBI" id="CHEBI:57705"/>
    </ligand>
</feature>
<evidence type="ECO:0000259" key="12">
    <source>
        <dbReference type="Pfam" id="PF04101"/>
    </source>
</evidence>
<keyword evidence="1 10" id="KW-1003">Cell membrane</keyword>
<reference evidence="13 14" key="1">
    <citation type="submission" date="2014-04" db="EMBL/GenBank/DDBJ databases">
        <title>Draft genome sequence of Hydrogenovibrio marinus MH-110, a model organism for aerobic H2 metabolism.</title>
        <authorList>
            <person name="Cha H.J."/>
            <person name="Jo B.H."/>
            <person name="Hwang B.H."/>
        </authorList>
    </citation>
    <scope>NUCLEOTIDE SEQUENCE [LARGE SCALE GENOMIC DNA]</scope>
    <source>
        <strain evidence="13 14">MH-110</strain>
    </source>
</reference>
<dbReference type="Pfam" id="PF04101">
    <property type="entry name" value="Glyco_tran_28_C"/>
    <property type="match status" value="1"/>
</dbReference>
<keyword evidence="5 10" id="KW-0133">Cell shape</keyword>
<dbReference type="GO" id="GO:0050511">
    <property type="term" value="F:undecaprenyldiphospho-muramoylpentapeptide beta-N-acetylglucosaminyltransferase activity"/>
    <property type="evidence" value="ECO:0007669"/>
    <property type="project" value="UniProtKB-UniRule"/>
</dbReference>
<evidence type="ECO:0000256" key="3">
    <source>
        <dbReference type="ARBA" id="ARBA00022676"/>
    </source>
</evidence>
<feature type="binding site" evidence="10">
    <location>
        <begin position="11"/>
        <end position="13"/>
    </location>
    <ligand>
        <name>UDP-N-acetyl-alpha-D-glucosamine</name>
        <dbReference type="ChEBI" id="CHEBI:57705"/>
    </ligand>
</feature>
<keyword evidence="4 10" id="KW-0808">Transferase</keyword>
<organism evidence="13 14">
    <name type="scientific">Hydrogenovibrio marinus</name>
    <dbReference type="NCBI Taxonomy" id="28885"/>
    <lineage>
        <taxon>Bacteria</taxon>
        <taxon>Pseudomonadati</taxon>
        <taxon>Pseudomonadota</taxon>
        <taxon>Gammaproteobacteria</taxon>
        <taxon>Thiotrichales</taxon>
        <taxon>Piscirickettsiaceae</taxon>
        <taxon>Hydrogenovibrio</taxon>
    </lineage>
</organism>
<dbReference type="GO" id="GO:0008360">
    <property type="term" value="P:regulation of cell shape"/>
    <property type="evidence" value="ECO:0007669"/>
    <property type="project" value="UniProtKB-KW"/>
</dbReference>
<dbReference type="Pfam" id="PF03033">
    <property type="entry name" value="Glyco_transf_28"/>
    <property type="match status" value="1"/>
</dbReference>
<keyword evidence="7 10" id="KW-0472">Membrane</keyword>
<dbReference type="EC" id="2.4.1.227" evidence="10"/>
<evidence type="ECO:0000313" key="14">
    <source>
        <dbReference type="Proteomes" id="UP000027341"/>
    </source>
</evidence>
<dbReference type="InterPro" id="IPR004276">
    <property type="entry name" value="GlycoTrans_28_N"/>
</dbReference>
<evidence type="ECO:0000259" key="11">
    <source>
        <dbReference type="Pfam" id="PF03033"/>
    </source>
</evidence>